<keyword evidence="10" id="KW-1185">Reference proteome</keyword>
<evidence type="ECO:0000259" key="8">
    <source>
        <dbReference type="Pfam" id="PF13962"/>
    </source>
</evidence>
<evidence type="ECO:0000313" key="9">
    <source>
        <dbReference type="EMBL" id="KAL3714649.1"/>
    </source>
</evidence>
<feature type="transmembrane region" description="Helical" evidence="7">
    <location>
        <begin position="162"/>
        <end position="187"/>
    </location>
</feature>
<evidence type="ECO:0000256" key="4">
    <source>
        <dbReference type="ARBA" id="ARBA00022989"/>
    </source>
</evidence>
<gene>
    <name evidence="9" type="ORF">ACJRO7_006539</name>
</gene>
<evidence type="ECO:0000256" key="6">
    <source>
        <dbReference type="ARBA" id="ARBA00023136"/>
    </source>
</evidence>
<proteinExistence type="predicted"/>
<evidence type="ECO:0000256" key="7">
    <source>
        <dbReference type="SAM" id="Phobius"/>
    </source>
</evidence>
<keyword evidence="2 7" id="KW-0812">Transmembrane</keyword>
<keyword evidence="4 7" id="KW-1133">Transmembrane helix</keyword>
<protein>
    <recommendedName>
        <fullName evidence="8">PGG domain-containing protein</fullName>
    </recommendedName>
</protein>
<dbReference type="InterPro" id="IPR026961">
    <property type="entry name" value="PGG_dom"/>
</dbReference>
<feature type="transmembrane region" description="Helical" evidence="7">
    <location>
        <begin position="235"/>
        <end position="252"/>
    </location>
</feature>
<keyword evidence="6 7" id="KW-0472">Membrane</keyword>
<dbReference type="AlphaFoldDB" id="A0ABD3IMJ5"/>
<evidence type="ECO:0000313" key="10">
    <source>
        <dbReference type="Proteomes" id="UP001634007"/>
    </source>
</evidence>
<feature type="transmembrane region" description="Helical" evidence="7">
    <location>
        <begin position="120"/>
        <end position="142"/>
    </location>
</feature>
<dbReference type="EMBL" id="JBJKBG010000011">
    <property type="protein sequence ID" value="KAL3714649.1"/>
    <property type="molecule type" value="Genomic_DNA"/>
</dbReference>
<accession>A0ABD3IMJ5</accession>
<feature type="transmembrane region" description="Helical" evidence="7">
    <location>
        <begin position="208"/>
        <end position="229"/>
    </location>
</feature>
<dbReference type="PANTHER" id="PTHR24186:SF50">
    <property type="entry name" value="ANKYRIN REPEAT-CONTAINING PROTEIN ITN1-LIKE ISOFORM X1"/>
    <property type="match status" value="1"/>
</dbReference>
<evidence type="ECO:0000256" key="3">
    <source>
        <dbReference type="ARBA" id="ARBA00022737"/>
    </source>
</evidence>
<evidence type="ECO:0000256" key="1">
    <source>
        <dbReference type="ARBA" id="ARBA00004141"/>
    </source>
</evidence>
<reference evidence="9 10" key="1">
    <citation type="submission" date="2024-11" db="EMBL/GenBank/DDBJ databases">
        <title>Chromosome-level genome assembly of Eucalyptus globulus Labill. provides insights into its genome evolution.</title>
        <authorList>
            <person name="Li X."/>
        </authorList>
    </citation>
    <scope>NUCLEOTIDE SEQUENCE [LARGE SCALE GENOMIC DNA]</scope>
    <source>
        <strain evidence="9">CL2024</strain>
        <tissue evidence="9">Fresh tender leaves</tissue>
    </source>
</reference>
<organism evidence="9 10">
    <name type="scientific">Eucalyptus globulus</name>
    <name type="common">Tasmanian blue gum</name>
    <dbReference type="NCBI Taxonomy" id="34317"/>
    <lineage>
        <taxon>Eukaryota</taxon>
        <taxon>Viridiplantae</taxon>
        <taxon>Streptophyta</taxon>
        <taxon>Embryophyta</taxon>
        <taxon>Tracheophyta</taxon>
        <taxon>Spermatophyta</taxon>
        <taxon>Magnoliopsida</taxon>
        <taxon>eudicotyledons</taxon>
        <taxon>Gunneridae</taxon>
        <taxon>Pentapetalae</taxon>
        <taxon>rosids</taxon>
        <taxon>malvids</taxon>
        <taxon>Myrtales</taxon>
        <taxon>Myrtaceae</taxon>
        <taxon>Myrtoideae</taxon>
        <taxon>Eucalypteae</taxon>
        <taxon>Eucalyptus</taxon>
    </lineage>
</organism>
<dbReference type="Pfam" id="PF13962">
    <property type="entry name" value="PGG"/>
    <property type="match status" value="1"/>
</dbReference>
<comment type="caution">
    <text evidence="9">The sequence shown here is derived from an EMBL/GenBank/DDBJ whole genome shotgun (WGS) entry which is preliminary data.</text>
</comment>
<keyword evidence="3" id="KW-0677">Repeat</keyword>
<name>A0ABD3IMJ5_EUCGL</name>
<keyword evidence="5" id="KW-0040">ANK repeat</keyword>
<dbReference type="GO" id="GO:0016020">
    <property type="term" value="C:membrane"/>
    <property type="evidence" value="ECO:0007669"/>
    <property type="project" value="UniProtKB-SubCell"/>
</dbReference>
<comment type="subcellular location">
    <subcellularLocation>
        <location evidence="1">Membrane</location>
        <topology evidence="1">Multi-pass membrane protein</topology>
    </subcellularLocation>
</comment>
<dbReference type="Proteomes" id="UP001634007">
    <property type="component" value="Unassembled WGS sequence"/>
</dbReference>
<evidence type="ECO:0000256" key="2">
    <source>
        <dbReference type="ARBA" id="ARBA00022692"/>
    </source>
</evidence>
<sequence length="261" mass="28498">MLISDRYYAGNTALHLAAMHSQPVALIPLVLDKRINLFVLKHECLTALDIAQYRIRREYTLRKQLTVTVLKSTSFGKGSAVNADLFALRAEARDEALTLFDAHEKKPTMDHVKDAINTRLLVATPVATMTFASGFAVPGGFNGSDMASKDDQGMATMLDKKMFQAFVICSTIAMFCSMIAAVNLIWAQQNNVYMAIAAYQHTILSLKIAIPVMSAAFLTGITLTVGNSLGLLTPYFYLGLVFLRIISGAKSLRVPSSPSEP</sequence>
<feature type="domain" description="PGG" evidence="8">
    <location>
        <begin position="111"/>
        <end position="223"/>
    </location>
</feature>
<evidence type="ECO:0000256" key="5">
    <source>
        <dbReference type="ARBA" id="ARBA00023043"/>
    </source>
</evidence>
<dbReference type="PANTHER" id="PTHR24186">
    <property type="entry name" value="PROTEIN PHOSPHATASE 1 REGULATORY SUBUNIT"/>
    <property type="match status" value="1"/>
</dbReference>